<evidence type="ECO:0000313" key="3">
    <source>
        <dbReference type="Proteomes" id="UP001367508"/>
    </source>
</evidence>
<gene>
    <name evidence="2" type="ORF">VNO77_22604</name>
</gene>
<dbReference type="AlphaFoldDB" id="A0AAN9L2W4"/>
<reference evidence="2 3" key="1">
    <citation type="submission" date="2024-01" db="EMBL/GenBank/DDBJ databases">
        <title>The genomes of 5 underutilized Papilionoideae crops provide insights into root nodulation and disease resistanc.</title>
        <authorList>
            <person name="Jiang F."/>
        </authorList>
    </citation>
    <scope>NUCLEOTIDE SEQUENCE [LARGE SCALE GENOMIC DNA]</scope>
    <source>
        <strain evidence="2">LVBAO_FW01</strain>
        <tissue evidence="2">Leaves</tissue>
    </source>
</reference>
<proteinExistence type="predicted"/>
<evidence type="ECO:0000256" key="1">
    <source>
        <dbReference type="SAM" id="Phobius"/>
    </source>
</evidence>
<keyword evidence="1" id="KW-0472">Membrane</keyword>
<dbReference type="EMBL" id="JAYMYQ010000005">
    <property type="protein sequence ID" value="KAK7328495.1"/>
    <property type="molecule type" value="Genomic_DNA"/>
</dbReference>
<evidence type="ECO:0000313" key="2">
    <source>
        <dbReference type="EMBL" id="KAK7328495.1"/>
    </source>
</evidence>
<protein>
    <submittedName>
        <fullName evidence="2">Uncharacterized protein</fullName>
    </submittedName>
</protein>
<feature type="transmembrane region" description="Helical" evidence="1">
    <location>
        <begin position="117"/>
        <end position="134"/>
    </location>
</feature>
<organism evidence="2 3">
    <name type="scientific">Canavalia gladiata</name>
    <name type="common">Sword bean</name>
    <name type="synonym">Dolichos gladiatus</name>
    <dbReference type="NCBI Taxonomy" id="3824"/>
    <lineage>
        <taxon>Eukaryota</taxon>
        <taxon>Viridiplantae</taxon>
        <taxon>Streptophyta</taxon>
        <taxon>Embryophyta</taxon>
        <taxon>Tracheophyta</taxon>
        <taxon>Spermatophyta</taxon>
        <taxon>Magnoliopsida</taxon>
        <taxon>eudicotyledons</taxon>
        <taxon>Gunneridae</taxon>
        <taxon>Pentapetalae</taxon>
        <taxon>rosids</taxon>
        <taxon>fabids</taxon>
        <taxon>Fabales</taxon>
        <taxon>Fabaceae</taxon>
        <taxon>Papilionoideae</taxon>
        <taxon>50 kb inversion clade</taxon>
        <taxon>NPAAA clade</taxon>
        <taxon>indigoferoid/millettioid clade</taxon>
        <taxon>Phaseoleae</taxon>
        <taxon>Canavalia</taxon>
    </lineage>
</organism>
<feature type="transmembrane region" description="Helical" evidence="1">
    <location>
        <begin position="62"/>
        <end position="80"/>
    </location>
</feature>
<dbReference type="Proteomes" id="UP001367508">
    <property type="component" value="Unassembled WGS sequence"/>
</dbReference>
<keyword evidence="3" id="KW-1185">Reference proteome</keyword>
<keyword evidence="1" id="KW-1133">Transmembrane helix</keyword>
<sequence length="176" mass="20323">MHYTQLSLRKSKLHNVVRKTSKCKKQSLKGLEIIALVPKSRRRMAMLMFNHADYVSTCIKHLWSLHLVIKCIVAFLSWGVPKLTPEGLMSMNRRKMAEDDHENVSWAMCPQTYGERAIWITLVKGIIGVMLSWAQWQRRIPIYPATRIRTPWTTFGPSSIRSIEPYISLGSQTPTL</sequence>
<accession>A0AAN9L2W4</accession>
<keyword evidence="1" id="KW-0812">Transmembrane</keyword>
<comment type="caution">
    <text evidence="2">The sequence shown here is derived from an EMBL/GenBank/DDBJ whole genome shotgun (WGS) entry which is preliminary data.</text>
</comment>
<name>A0AAN9L2W4_CANGL</name>